<dbReference type="EMBL" id="JADGJQ010000012">
    <property type="protein sequence ID" value="KAJ3181521.1"/>
    <property type="molecule type" value="Genomic_DNA"/>
</dbReference>
<evidence type="ECO:0000313" key="2">
    <source>
        <dbReference type="Proteomes" id="UP001212152"/>
    </source>
</evidence>
<dbReference type="AlphaFoldDB" id="A0AAD5TN05"/>
<keyword evidence="2" id="KW-1185">Reference proteome</keyword>
<dbReference type="Proteomes" id="UP001212152">
    <property type="component" value="Unassembled WGS sequence"/>
</dbReference>
<organism evidence="1 2">
    <name type="scientific">Geranomyces variabilis</name>
    <dbReference type="NCBI Taxonomy" id="109894"/>
    <lineage>
        <taxon>Eukaryota</taxon>
        <taxon>Fungi</taxon>
        <taxon>Fungi incertae sedis</taxon>
        <taxon>Chytridiomycota</taxon>
        <taxon>Chytridiomycota incertae sedis</taxon>
        <taxon>Chytridiomycetes</taxon>
        <taxon>Spizellomycetales</taxon>
        <taxon>Powellomycetaceae</taxon>
        <taxon>Geranomyces</taxon>
    </lineage>
</organism>
<gene>
    <name evidence="1" type="ORF">HDU87_001131</name>
</gene>
<proteinExistence type="predicted"/>
<name>A0AAD5TN05_9FUNG</name>
<reference evidence="1" key="1">
    <citation type="submission" date="2020-05" db="EMBL/GenBank/DDBJ databases">
        <title>Phylogenomic resolution of chytrid fungi.</title>
        <authorList>
            <person name="Stajich J.E."/>
            <person name="Amses K."/>
            <person name="Simmons R."/>
            <person name="Seto K."/>
            <person name="Myers J."/>
            <person name="Bonds A."/>
            <person name="Quandt C.A."/>
            <person name="Barry K."/>
            <person name="Liu P."/>
            <person name="Grigoriev I."/>
            <person name="Longcore J.E."/>
            <person name="James T.Y."/>
        </authorList>
    </citation>
    <scope>NUCLEOTIDE SEQUENCE</scope>
    <source>
        <strain evidence="1">JEL0379</strain>
    </source>
</reference>
<evidence type="ECO:0000313" key="1">
    <source>
        <dbReference type="EMBL" id="KAJ3181521.1"/>
    </source>
</evidence>
<protein>
    <submittedName>
        <fullName evidence="1">Uncharacterized protein</fullName>
    </submittedName>
</protein>
<comment type="caution">
    <text evidence="1">The sequence shown here is derived from an EMBL/GenBank/DDBJ whole genome shotgun (WGS) entry which is preliminary data.</text>
</comment>
<sequence>MVATSTVWLYDLASGSTSLTALPSLINAKIGTSAWAPVLSRDPVPFIVTPGANIMFAIGNVATRANPVALGTMSWGKPFMVTIQAGPTVHTTSLMGWMPAYQGVSILLDWEYQTERPLLDLPAQTDTRTASLIAYGGTTAAASSATFLTGSGVSDDSFASSYTALTPSTNLAQGFYYLTLSYDSSPNSTITSPWFRLNGNVAFTPKINDVAPGGTITLTSTPTITWTTGGTPALSIFGDRSDGAGDLAVKLYMLAGPLLWYARAAFAAGIISFFPNPGWSSEIFYSTCMLDAVADPYVTTSSGASPSIITTSSWSFNDKSFVLTRGSDIFSVSYFAPGSAVVFQVAPFDTFAMPASLPTFTSFSLTNTATSVARTIQCAVSGAIVNCTLPADSITTAGPFRVSGAWSTDGQVVNIPSIVPFALVPATTSATIAVVSVHGGQNITMTNSLVYPVVITNPSFDLLRRYSGLYIIGTDVQNNQQVTISANLGYTSDCSGIAAGDANLQPNGGQFQIRCNVAFDAPEGLIASVQQIRLVDQGVYPVMTLATETTAANTFIVGSPAVSYVWPVAKVSLSASNPTGQNDQQVRPQFYRGQPAQIRWTDTISSGQDTARQMLAAGVTVTLRGLTSNVAYEINATAWAFVPTSDGNAFTGNFTVECGYSRGLYRLSAYYSGLPRYGQGSASPLETKPIGRYSVDFPVPIEIVATAPAGPLCSSADAAEGSAATITDDGYVLPTSAGLKTRVIHRPVVVLSMLAALAWGLF</sequence>
<accession>A0AAD5TN05</accession>